<evidence type="ECO:0000313" key="2">
    <source>
        <dbReference type="Proteomes" id="UP001205603"/>
    </source>
</evidence>
<proteinExistence type="predicted"/>
<comment type="caution">
    <text evidence="1">The sequence shown here is derived from an EMBL/GenBank/DDBJ whole genome shotgun (WGS) entry which is preliminary data.</text>
</comment>
<sequence>MKKTLYVIFILISIPYTVINAQINLQDSTVQFVAYYSIGDKYEYSYENNAFSIVNNDTILNQSSRCDLEIAVIDSTEHSYTMQCKYSNCRLNYYNDSITNKILNEMYNLLGDYEVIYETDEYGTFIKIKNWEEIRDKINPICDSVVKKLYTEFPMINFGFTENALAEHLKQPFSSGEKLETSCNEIKLLHSLLGSKMKIGNTYQADGETSNIWGGTPMKTTTLYTIENVDTENEITQVYSEMTTDASEIMKSFKESLSQKAINKQTQSEIENIKIPDLSVSTYTTFNIHSSGWTTYCFSVSDVKTTHTESFSTSEIIMK</sequence>
<evidence type="ECO:0000313" key="1">
    <source>
        <dbReference type="EMBL" id="MCP9612982.1"/>
    </source>
</evidence>
<dbReference type="EMBL" id="JANDHW010000018">
    <property type="protein sequence ID" value="MCP9612982.1"/>
    <property type="molecule type" value="Genomic_DNA"/>
</dbReference>
<dbReference type="RefSeq" id="WP_255028367.1">
    <property type="nucleotide sequence ID" value="NZ_JANDHW010000018.1"/>
</dbReference>
<keyword evidence="2" id="KW-1185">Reference proteome</keyword>
<dbReference type="Proteomes" id="UP001205603">
    <property type="component" value="Unassembled WGS sequence"/>
</dbReference>
<reference evidence="1 2" key="1">
    <citation type="submission" date="2022-07" db="EMBL/GenBank/DDBJ databases">
        <title>Fecal culturing of patients with breast cancer.</title>
        <authorList>
            <person name="Teng N.M.Y."/>
            <person name="Kiu R."/>
            <person name="Evans R."/>
            <person name="Baker D.J."/>
            <person name="Zenner C."/>
            <person name="Robinson S.D."/>
            <person name="Hall L.J."/>
        </authorList>
    </citation>
    <scope>NUCLEOTIDE SEQUENCE [LARGE SCALE GENOMIC DNA]</scope>
    <source>
        <strain evidence="1 2">LH1063</strain>
    </source>
</reference>
<accession>A0ABT1MK42</accession>
<gene>
    <name evidence="1" type="ORF">NMU02_12865</name>
</gene>
<name>A0ABT1MK42_9BACT</name>
<organism evidence="1 2">
    <name type="scientific">Coprobacter tertius</name>
    <dbReference type="NCBI Taxonomy" id="2944915"/>
    <lineage>
        <taxon>Bacteria</taxon>
        <taxon>Pseudomonadati</taxon>
        <taxon>Bacteroidota</taxon>
        <taxon>Bacteroidia</taxon>
        <taxon>Bacteroidales</taxon>
        <taxon>Barnesiellaceae</taxon>
        <taxon>Coprobacter</taxon>
    </lineage>
</organism>
<protein>
    <submittedName>
        <fullName evidence="1">Uncharacterized protein</fullName>
    </submittedName>
</protein>